<dbReference type="InterPro" id="IPR016181">
    <property type="entry name" value="Acyl_CoA_acyltransferase"/>
</dbReference>
<protein>
    <recommendedName>
        <fullName evidence="3">N-acetyltransferase domain-containing protein</fullName>
    </recommendedName>
</protein>
<dbReference type="Gene3D" id="3.40.630.30">
    <property type="match status" value="1"/>
</dbReference>
<accession>A0A6A5XRP9</accession>
<evidence type="ECO:0000313" key="2">
    <source>
        <dbReference type="Proteomes" id="UP000799778"/>
    </source>
</evidence>
<sequence length="172" mass="18808">MASSLTAIPNFTVRPAKLASSDFDLFVSFRDSQLSWLSTVGSGGQWGSQPIRNTDSSVSERTSAWVTRSEANSPWGPDWCRAFIAEVDSTPVAGLVLDSKAPAYVRDVVPEQDDADPFVYLAYLMTNRDAGEEKTKGSGAALIRFARETVRELGVGRICLDCWRGNGRKLVQ</sequence>
<dbReference type="RefSeq" id="XP_033383915.1">
    <property type="nucleotide sequence ID" value="XM_033527831.1"/>
</dbReference>
<dbReference type="OrthoDB" id="2821191at2759"/>
<dbReference type="Proteomes" id="UP000799778">
    <property type="component" value="Unassembled WGS sequence"/>
</dbReference>
<organism evidence="1 2">
    <name type="scientific">Aaosphaeria arxii CBS 175.79</name>
    <dbReference type="NCBI Taxonomy" id="1450172"/>
    <lineage>
        <taxon>Eukaryota</taxon>
        <taxon>Fungi</taxon>
        <taxon>Dikarya</taxon>
        <taxon>Ascomycota</taxon>
        <taxon>Pezizomycotina</taxon>
        <taxon>Dothideomycetes</taxon>
        <taxon>Pleosporomycetidae</taxon>
        <taxon>Pleosporales</taxon>
        <taxon>Pleosporales incertae sedis</taxon>
        <taxon>Aaosphaeria</taxon>
    </lineage>
</organism>
<proteinExistence type="predicted"/>
<keyword evidence="2" id="KW-1185">Reference proteome</keyword>
<evidence type="ECO:0008006" key="3">
    <source>
        <dbReference type="Google" id="ProtNLM"/>
    </source>
</evidence>
<dbReference type="EMBL" id="ML978069">
    <property type="protein sequence ID" value="KAF2015576.1"/>
    <property type="molecule type" value="Genomic_DNA"/>
</dbReference>
<reference evidence="1" key="1">
    <citation type="journal article" date="2020" name="Stud. Mycol.">
        <title>101 Dothideomycetes genomes: a test case for predicting lifestyles and emergence of pathogens.</title>
        <authorList>
            <person name="Haridas S."/>
            <person name="Albert R."/>
            <person name="Binder M."/>
            <person name="Bloem J."/>
            <person name="Labutti K."/>
            <person name="Salamov A."/>
            <person name="Andreopoulos B."/>
            <person name="Baker S."/>
            <person name="Barry K."/>
            <person name="Bills G."/>
            <person name="Bluhm B."/>
            <person name="Cannon C."/>
            <person name="Castanera R."/>
            <person name="Culley D."/>
            <person name="Daum C."/>
            <person name="Ezra D."/>
            <person name="Gonzalez J."/>
            <person name="Henrissat B."/>
            <person name="Kuo A."/>
            <person name="Liang C."/>
            <person name="Lipzen A."/>
            <person name="Lutzoni F."/>
            <person name="Magnuson J."/>
            <person name="Mondo S."/>
            <person name="Nolan M."/>
            <person name="Ohm R."/>
            <person name="Pangilinan J."/>
            <person name="Park H.-J."/>
            <person name="Ramirez L."/>
            <person name="Alfaro M."/>
            <person name="Sun H."/>
            <person name="Tritt A."/>
            <person name="Yoshinaga Y."/>
            <person name="Zwiers L.-H."/>
            <person name="Turgeon B."/>
            <person name="Goodwin S."/>
            <person name="Spatafora J."/>
            <person name="Crous P."/>
            <person name="Grigoriev I."/>
        </authorList>
    </citation>
    <scope>NUCLEOTIDE SEQUENCE</scope>
    <source>
        <strain evidence="1">CBS 175.79</strain>
    </source>
</reference>
<gene>
    <name evidence="1" type="ORF">BU24DRAFT_421867</name>
</gene>
<name>A0A6A5XRP9_9PLEO</name>
<evidence type="ECO:0000313" key="1">
    <source>
        <dbReference type="EMBL" id="KAF2015576.1"/>
    </source>
</evidence>
<dbReference type="AlphaFoldDB" id="A0A6A5XRP9"/>
<dbReference type="SUPFAM" id="SSF55729">
    <property type="entry name" value="Acyl-CoA N-acyltransferases (Nat)"/>
    <property type="match status" value="1"/>
</dbReference>
<dbReference type="GeneID" id="54285228"/>